<reference evidence="18 19" key="2">
    <citation type="submission" date="2016-08" db="EMBL/GenBank/DDBJ databases">
        <title>Pervasive Adenine N6-methylation of Active Genes in Fungi.</title>
        <authorList>
            <consortium name="DOE Joint Genome Institute"/>
            <person name="Mondo S.J."/>
            <person name="Dannebaum R.O."/>
            <person name="Kuo R.C."/>
            <person name="Labutti K."/>
            <person name="Haridas S."/>
            <person name="Kuo A."/>
            <person name="Salamov A."/>
            <person name="Ahrendt S.R."/>
            <person name="Lipzen A."/>
            <person name="Sullivan W."/>
            <person name="Andreopoulos W.B."/>
            <person name="Clum A."/>
            <person name="Lindquist E."/>
            <person name="Daum C."/>
            <person name="Ramamoorthy G.K."/>
            <person name="Gryganskyi A."/>
            <person name="Culley D."/>
            <person name="Magnuson J.K."/>
            <person name="James T.Y."/>
            <person name="O'Malley M.A."/>
            <person name="Stajich J.E."/>
            <person name="Spatafora J.W."/>
            <person name="Visel A."/>
            <person name="Grigoriev I.V."/>
        </authorList>
    </citation>
    <scope>NUCLEOTIDE SEQUENCE [LARGE SCALE GENOMIC DNA]</scope>
    <source>
        <strain evidence="18 19">S4</strain>
    </source>
</reference>
<dbReference type="InterPro" id="IPR019974">
    <property type="entry name" value="XPG_CS"/>
</dbReference>
<evidence type="ECO:0000256" key="14">
    <source>
        <dbReference type="ARBA" id="ARBA00023242"/>
    </source>
</evidence>
<dbReference type="STRING" id="1754192.A0A1Y1XMM8"/>
<dbReference type="FunFam" id="1.10.150.20:FF:000011">
    <property type="entry name" value="exonuclease 1"/>
    <property type="match status" value="1"/>
</dbReference>
<feature type="domain" description="XPG N-terminal" evidence="17">
    <location>
        <begin position="1"/>
        <end position="99"/>
    </location>
</feature>
<evidence type="ECO:0000313" key="19">
    <source>
        <dbReference type="Proteomes" id="UP000193944"/>
    </source>
</evidence>
<dbReference type="OrthoDB" id="26491at2759"/>
<evidence type="ECO:0000256" key="7">
    <source>
        <dbReference type="ARBA" id="ARBA00022763"/>
    </source>
</evidence>
<evidence type="ECO:0000256" key="2">
    <source>
        <dbReference type="ARBA" id="ARBA00004123"/>
    </source>
</evidence>
<dbReference type="InterPro" id="IPR036279">
    <property type="entry name" value="5-3_exonuclease_C_sf"/>
</dbReference>
<keyword evidence="7" id="KW-0227">DNA damage</keyword>
<comment type="caution">
    <text evidence="18">The sequence shown here is derived from an EMBL/GenBank/DDBJ whole genome shotgun (WGS) entry which is preliminary data.</text>
</comment>
<keyword evidence="4" id="KW-0540">Nuclease</keyword>
<dbReference type="Pfam" id="PF00867">
    <property type="entry name" value="XPG_I"/>
    <property type="match status" value="1"/>
</dbReference>
<dbReference type="FunFam" id="3.40.50.1010:FF:000002">
    <property type="entry name" value="Exonuclease 1, putative"/>
    <property type="match status" value="1"/>
</dbReference>
<dbReference type="InterPro" id="IPR029060">
    <property type="entry name" value="PIN-like_dom_sf"/>
</dbReference>
<keyword evidence="8" id="KW-0378">Hydrolase</keyword>
<dbReference type="Gene3D" id="1.10.150.20">
    <property type="entry name" value="5' to 3' exonuclease, C-terminal subdomain"/>
    <property type="match status" value="1"/>
</dbReference>
<dbReference type="PANTHER" id="PTHR11081:SF9">
    <property type="entry name" value="FLAP ENDONUCLEASE 1"/>
    <property type="match status" value="1"/>
</dbReference>
<feature type="repeat" description="TPR" evidence="15">
    <location>
        <begin position="96"/>
        <end position="129"/>
    </location>
</feature>
<keyword evidence="15" id="KW-0802">TPR repeat</keyword>
<evidence type="ECO:0000256" key="13">
    <source>
        <dbReference type="ARBA" id="ARBA00023204"/>
    </source>
</evidence>
<keyword evidence="5" id="KW-0479">Metal-binding</keyword>
<comment type="subcellular location">
    <subcellularLocation>
        <location evidence="2">Nucleus</location>
    </subcellularLocation>
</comment>
<dbReference type="Pfam" id="PF00752">
    <property type="entry name" value="XPG_N"/>
    <property type="match status" value="1"/>
</dbReference>
<keyword evidence="9" id="KW-0269">Exonuclease</keyword>
<dbReference type="SMART" id="SM00279">
    <property type="entry name" value="HhH2"/>
    <property type="match status" value="1"/>
</dbReference>
<dbReference type="PROSITE" id="PS00841">
    <property type="entry name" value="XPG_1"/>
    <property type="match status" value="1"/>
</dbReference>
<dbReference type="CDD" id="cd09857">
    <property type="entry name" value="PIN_EXO1"/>
    <property type="match status" value="1"/>
</dbReference>
<evidence type="ECO:0000313" key="18">
    <source>
        <dbReference type="EMBL" id="ORX86997.1"/>
    </source>
</evidence>
<organism evidence="18 19">
    <name type="scientific">Anaeromyces robustus</name>
    <dbReference type="NCBI Taxonomy" id="1754192"/>
    <lineage>
        <taxon>Eukaryota</taxon>
        <taxon>Fungi</taxon>
        <taxon>Fungi incertae sedis</taxon>
        <taxon>Chytridiomycota</taxon>
        <taxon>Chytridiomycota incertae sedis</taxon>
        <taxon>Neocallimastigomycetes</taxon>
        <taxon>Neocallimastigales</taxon>
        <taxon>Neocallimastigaceae</taxon>
        <taxon>Anaeromyces</taxon>
    </lineage>
</organism>
<evidence type="ECO:0000256" key="3">
    <source>
        <dbReference type="ARBA" id="ARBA00010563"/>
    </source>
</evidence>
<reference evidence="18 19" key="1">
    <citation type="submission" date="2016-08" db="EMBL/GenBank/DDBJ databases">
        <title>A Parts List for Fungal Cellulosomes Revealed by Comparative Genomics.</title>
        <authorList>
            <consortium name="DOE Joint Genome Institute"/>
            <person name="Haitjema C.H."/>
            <person name="Gilmore S.P."/>
            <person name="Henske J.K."/>
            <person name="Solomon K.V."/>
            <person name="De Groot R."/>
            <person name="Kuo A."/>
            <person name="Mondo S.J."/>
            <person name="Salamov A.A."/>
            <person name="Labutti K."/>
            <person name="Zhao Z."/>
            <person name="Chiniquy J."/>
            <person name="Barry K."/>
            <person name="Brewer H.M."/>
            <person name="Purvine S.O."/>
            <person name="Wright A.T."/>
            <person name="Boxma B."/>
            <person name="Van Alen T."/>
            <person name="Hackstein J.H."/>
            <person name="Baker S.E."/>
            <person name="Grigoriev I.V."/>
            <person name="O'Malley M.A."/>
        </authorList>
    </citation>
    <scope>NUCLEOTIDE SEQUENCE [LARGE SCALE GENOMIC DNA]</scope>
    <source>
        <strain evidence="18 19">S4</strain>
    </source>
</reference>
<dbReference type="InterPro" id="IPR037315">
    <property type="entry name" value="EXO1_H3TH"/>
</dbReference>
<keyword evidence="6" id="KW-0255">Endonuclease</keyword>
<gene>
    <name evidence="18" type="ORF">BCR32DRAFT_198460</name>
</gene>
<dbReference type="Proteomes" id="UP000193944">
    <property type="component" value="Unassembled WGS sequence"/>
</dbReference>
<keyword evidence="12" id="KW-0238">DNA-binding</keyword>
<dbReference type="SMART" id="SM00485">
    <property type="entry name" value="XPGN"/>
    <property type="match status" value="1"/>
</dbReference>
<keyword evidence="19" id="KW-1185">Reference proteome</keyword>
<sequence>MGIKGLLPALNGVERNININDLRGLTIGIDAYVWLHKGSYSCVLEIFQNRRTTKYVDYCVRQIKFLQKYDIKPYFVFDGGLLPKKGGTEDSRNNIRSENRQKGFEYLKLGQKNKAYEYFKKSVDVTPYMAYQLIKELRKMKIDFVVAPYEADAQLAYLEKIGLIEAIITEDSDLLVFGCKRVIYKWTKEGTGSEIRRDRFKMCRGMNLNGWNDQMFRHMCILSGCDYLPNIPKVGIKKAYSLVQQKRYIKNILFEIKQRYDLKVPPDYEQQFIEADKTFLYQRVFDPVQNKLVTLNPVPADLNLEDMDYIGPYVFYIDVNKHYKLLNILFILFNIYI</sequence>
<dbReference type="InterPro" id="IPR044752">
    <property type="entry name" value="PIN-like_EXO1"/>
</dbReference>
<keyword evidence="10" id="KW-0460">Magnesium</keyword>
<dbReference type="InterPro" id="IPR006084">
    <property type="entry name" value="XPG/Rad2"/>
</dbReference>
<dbReference type="GO" id="GO:0046872">
    <property type="term" value="F:metal ion binding"/>
    <property type="evidence" value="ECO:0007669"/>
    <property type="project" value="UniProtKB-KW"/>
</dbReference>
<dbReference type="InterPro" id="IPR008918">
    <property type="entry name" value="HhH2"/>
</dbReference>
<dbReference type="InterPro" id="IPR006086">
    <property type="entry name" value="XPG-I_dom"/>
</dbReference>
<dbReference type="GO" id="GO:0017108">
    <property type="term" value="F:5'-flap endonuclease activity"/>
    <property type="evidence" value="ECO:0007669"/>
    <property type="project" value="TreeGrafter"/>
</dbReference>
<comment type="cofactor">
    <cofactor evidence="1">
        <name>Mg(2+)</name>
        <dbReference type="ChEBI" id="CHEBI:18420"/>
    </cofactor>
</comment>
<dbReference type="Gene3D" id="3.40.50.1010">
    <property type="entry name" value="5'-nuclease"/>
    <property type="match status" value="1"/>
</dbReference>
<evidence type="ECO:0000259" key="17">
    <source>
        <dbReference type="SMART" id="SM00485"/>
    </source>
</evidence>
<evidence type="ECO:0000256" key="8">
    <source>
        <dbReference type="ARBA" id="ARBA00022801"/>
    </source>
</evidence>
<dbReference type="PANTHER" id="PTHR11081">
    <property type="entry name" value="FLAP ENDONUCLEASE FAMILY MEMBER"/>
    <property type="match status" value="1"/>
</dbReference>
<proteinExistence type="inferred from homology"/>
<dbReference type="PRINTS" id="PR00853">
    <property type="entry name" value="XPGRADSUPER"/>
</dbReference>
<dbReference type="SMART" id="SM00484">
    <property type="entry name" value="XPGI"/>
    <property type="match status" value="1"/>
</dbReference>
<evidence type="ECO:0000256" key="9">
    <source>
        <dbReference type="ARBA" id="ARBA00022839"/>
    </source>
</evidence>
<evidence type="ECO:0000256" key="4">
    <source>
        <dbReference type="ARBA" id="ARBA00022722"/>
    </source>
</evidence>
<dbReference type="GO" id="GO:0035312">
    <property type="term" value="F:5'-3' DNA exonuclease activity"/>
    <property type="evidence" value="ECO:0007669"/>
    <property type="project" value="InterPro"/>
</dbReference>
<accession>A0A1Y1XMM8</accession>
<dbReference type="SUPFAM" id="SSF47807">
    <property type="entry name" value="5' to 3' exonuclease, C-terminal subdomain"/>
    <property type="match status" value="1"/>
</dbReference>
<evidence type="ECO:0000256" key="6">
    <source>
        <dbReference type="ARBA" id="ARBA00022759"/>
    </source>
</evidence>
<dbReference type="InterPro" id="IPR006085">
    <property type="entry name" value="XPG_DNA_repair_N"/>
</dbReference>
<evidence type="ECO:0000256" key="1">
    <source>
        <dbReference type="ARBA" id="ARBA00001946"/>
    </source>
</evidence>
<evidence type="ECO:0000256" key="10">
    <source>
        <dbReference type="ARBA" id="ARBA00022842"/>
    </source>
</evidence>
<dbReference type="GO" id="GO:0003677">
    <property type="term" value="F:DNA binding"/>
    <property type="evidence" value="ECO:0007669"/>
    <property type="project" value="UniProtKB-KW"/>
</dbReference>
<dbReference type="CDD" id="cd09908">
    <property type="entry name" value="H3TH_EXO1"/>
    <property type="match status" value="1"/>
</dbReference>
<keyword evidence="13" id="KW-0234">DNA repair</keyword>
<dbReference type="SUPFAM" id="SSF88723">
    <property type="entry name" value="PIN domain-like"/>
    <property type="match status" value="1"/>
</dbReference>
<evidence type="ECO:0000256" key="11">
    <source>
        <dbReference type="ARBA" id="ARBA00022881"/>
    </source>
</evidence>
<keyword evidence="11" id="KW-0267">Excision nuclease</keyword>
<dbReference type="GO" id="GO:0006281">
    <property type="term" value="P:DNA repair"/>
    <property type="evidence" value="ECO:0007669"/>
    <property type="project" value="UniProtKB-KW"/>
</dbReference>
<dbReference type="InterPro" id="IPR019734">
    <property type="entry name" value="TPR_rpt"/>
</dbReference>
<evidence type="ECO:0000256" key="5">
    <source>
        <dbReference type="ARBA" id="ARBA00022723"/>
    </source>
</evidence>
<dbReference type="EMBL" id="MCFG01000014">
    <property type="protein sequence ID" value="ORX86997.1"/>
    <property type="molecule type" value="Genomic_DNA"/>
</dbReference>
<name>A0A1Y1XMM8_9FUNG</name>
<dbReference type="GO" id="GO:0005634">
    <property type="term" value="C:nucleus"/>
    <property type="evidence" value="ECO:0007669"/>
    <property type="project" value="UniProtKB-SubCell"/>
</dbReference>
<comment type="similarity">
    <text evidence="3">Belongs to the XPG/RAD2 endonuclease family. EXO1 subfamily.</text>
</comment>
<evidence type="ECO:0000256" key="15">
    <source>
        <dbReference type="PROSITE-ProRule" id="PRU00339"/>
    </source>
</evidence>
<evidence type="ECO:0000256" key="12">
    <source>
        <dbReference type="ARBA" id="ARBA00023125"/>
    </source>
</evidence>
<dbReference type="PROSITE" id="PS50005">
    <property type="entry name" value="TPR"/>
    <property type="match status" value="1"/>
</dbReference>
<protein>
    <submittedName>
        <fullName evidence="18">PIN domain-like protein</fullName>
    </submittedName>
</protein>
<evidence type="ECO:0000259" key="16">
    <source>
        <dbReference type="SMART" id="SM00484"/>
    </source>
</evidence>
<feature type="domain" description="XPG-I" evidence="16">
    <location>
        <begin position="138"/>
        <end position="208"/>
    </location>
</feature>
<keyword evidence="14" id="KW-0539">Nucleus</keyword>
<dbReference type="AlphaFoldDB" id="A0A1Y1XMM8"/>